<dbReference type="AlphaFoldDB" id="A0A6U5FYS0"/>
<proteinExistence type="predicted"/>
<sequence length="120" mass="13642">MLAKKDPSTNSLVLLAAFFFYQDDCGNGTSKRSRAQPNKPPIEDDYSYVEKEVGNRQGSRAKSKSKSQLTLKAKRSPRPRKEKQHRKKTYAYPVKPNSDKDNVGYGNQSFLRSLVSQKQT</sequence>
<evidence type="ECO:0000256" key="1">
    <source>
        <dbReference type="SAM" id="MobiDB-lite"/>
    </source>
</evidence>
<dbReference type="EMBL" id="HBFR01016006">
    <property type="protein sequence ID" value="CAD8884457.1"/>
    <property type="molecule type" value="Transcribed_RNA"/>
</dbReference>
<protein>
    <submittedName>
        <fullName evidence="2">Uncharacterized protein</fullName>
    </submittedName>
</protein>
<feature type="compositionally biased region" description="Polar residues" evidence="1">
    <location>
        <begin position="105"/>
        <end position="120"/>
    </location>
</feature>
<gene>
    <name evidence="2" type="ORF">CHYS00102_LOCUS11653</name>
    <name evidence="3" type="ORF">CHYS00102_LOCUS11654</name>
</gene>
<evidence type="ECO:0000313" key="2">
    <source>
        <dbReference type="EMBL" id="CAD8884456.1"/>
    </source>
</evidence>
<name>A0A6U5FYS0_9STRA</name>
<evidence type="ECO:0000313" key="3">
    <source>
        <dbReference type="EMBL" id="CAD8884457.1"/>
    </source>
</evidence>
<reference evidence="2" key="1">
    <citation type="submission" date="2021-01" db="EMBL/GenBank/DDBJ databases">
        <authorList>
            <person name="Corre E."/>
            <person name="Pelletier E."/>
            <person name="Niang G."/>
            <person name="Scheremetjew M."/>
            <person name="Finn R."/>
            <person name="Kale V."/>
            <person name="Holt S."/>
            <person name="Cochrane G."/>
            <person name="Meng A."/>
            <person name="Brown T."/>
            <person name="Cohen L."/>
        </authorList>
    </citation>
    <scope>NUCLEOTIDE SEQUENCE</scope>
    <source>
        <strain evidence="2">308</strain>
    </source>
</reference>
<organism evidence="2">
    <name type="scientific">Corethron hystrix</name>
    <dbReference type="NCBI Taxonomy" id="216773"/>
    <lineage>
        <taxon>Eukaryota</taxon>
        <taxon>Sar</taxon>
        <taxon>Stramenopiles</taxon>
        <taxon>Ochrophyta</taxon>
        <taxon>Bacillariophyta</taxon>
        <taxon>Coscinodiscophyceae</taxon>
        <taxon>Corethrophycidae</taxon>
        <taxon>Corethrales</taxon>
        <taxon>Corethraceae</taxon>
        <taxon>Corethron</taxon>
    </lineage>
</organism>
<accession>A0A6U5FYS0</accession>
<feature type="region of interest" description="Disordered" evidence="1">
    <location>
        <begin position="27"/>
        <end position="120"/>
    </location>
</feature>
<dbReference type="EMBL" id="HBFR01016005">
    <property type="protein sequence ID" value="CAD8884456.1"/>
    <property type="molecule type" value="Transcribed_RNA"/>
</dbReference>
<feature type="compositionally biased region" description="Basic residues" evidence="1">
    <location>
        <begin position="72"/>
        <end position="89"/>
    </location>
</feature>